<evidence type="ECO:0000313" key="1">
    <source>
        <dbReference type="EMBL" id="CAH1414476.1"/>
    </source>
</evidence>
<dbReference type="Proteomes" id="UP001157418">
    <property type="component" value="Unassembled WGS sequence"/>
</dbReference>
<sequence length="125" mass="14206">MWITFSGTLKKKKSFLLFGGFELKPQEHQTNFRGKKNLSFYDKSGYKEAFVVSYACQKVGSNRTQRSHFSLAATTSSNSSRTTKQVWVENNNEGGVIPLCVLRRSRSSHIWRLSLFIPSSSSRCS</sequence>
<proteinExistence type="predicted"/>
<reference evidence="1 2" key="1">
    <citation type="submission" date="2022-01" db="EMBL/GenBank/DDBJ databases">
        <authorList>
            <person name="Xiong W."/>
            <person name="Schranz E."/>
        </authorList>
    </citation>
    <scope>NUCLEOTIDE SEQUENCE [LARGE SCALE GENOMIC DNA]</scope>
</reference>
<keyword evidence="2" id="KW-1185">Reference proteome</keyword>
<dbReference type="EMBL" id="CAKMRJ010000001">
    <property type="protein sequence ID" value="CAH1414476.1"/>
    <property type="molecule type" value="Genomic_DNA"/>
</dbReference>
<evidence type="ECO:0000313" key="2">
    <source>
        <dbReference type="Proteomes" id="UP001157418"/>
    </source>
</evidence>
<dbReference type="AlphaFoldDB" id="A0AAU9LMA5"/>
<organism evidence="1 2">
    <name type="scientific">Lactuca virosa</name>
    <dbReference type="NCBI Taxonomy" id="75947"/>
    <lineage>
        <taxon>Eukaryota</taxon>
        <taxon>Viridiplantae</taxon>
        <taxon>Streptophyta</taxon>
        <taxon>Embryophyta</taxon>
        <taxon>Tracheophyta</taxon>
        <taxon>Spermatophyta</taxon>
        <taxon>Magnoliopsida</taxon>
        <taxon>eudicotyledons</taxon>
        <taxon>Gunneridae</taxon>
        <taxon>Pentapetalae</taxon>
        <taxon>asterids</taxon>
        <taxon>campanulids</taxon>
        <taxon>Asterales</taxon>
        <taxon>Asteraceae</taxon>
        <taxon>Cichorioideae</taxon>
        <taxon>Cichorieae</taxon>
        <taxon>Lactucinae</taxon>
        <taxon>Lactuca</taxon>
    </lineage>
</organism>
<comment type="caution">
    <text evidence="1">The sequence shown here is derived from an EMBL/GenBank/DDBJ whole genome shotgun (WGS) entry which is preliminary data.</text>
</comment>
<name>A0AAU9LMA5_9ASTR</name>
<accession>A0AAU9LMA5</accession>
<protein>
    <submittedName>
        <fullName evidence="1">Uncharacterized protein</fullName>
    </submittedName>
</protein>
<gene>
    <name evidence="1" type="ORF">LVIROSA_LOCUS2389</name>
</gene>